<evidence type="ECO:0000313" key="1">
    <source>
        <dbReference type="EMBL" id="CAH3038703.1"/>
    </source>
</evidence>
<evidence type="ECO:0000313" key="2">
    <source>
        <dbReference type="Proteomes" id="UP001159428"/>
    </source>
</evidence>
<dbReference type="AlphaFoldDB" id="A0AAU9VV45"/>
<feature type="non-terminal residue" evidence="1">
    <location>
        <position position="131"/>
    </location>
</feature>
<comment type="caution">
    <text evidence="1">The sequence shown here is derived from an EMBL/GenBank/DDBJ whole genome shotgun (WGS) entry which is preliminary data.</text>
</comment>
<reference evidence="1 2" key="1">
    <citation type="submission" date="2022-05" db="EMBL/GenBank/DDBJ databases">
        <authorList>
            <consortium name="Genoscope - CEA"/>
            <person name="William W."/>
        </authorList>
    </citation>
    <scope>NUCLEOTIDE SEQUENCE [LARGE SCALE GENOMIC DNA]</scope>
</reference>
<proteinExistence type="predicted"/>
<gene>
    <name evidence="1" type="ORF">PMEA_00021858</name>
</gene>
<accession>A0AAU9VV45</accession>
<organism evidence="1 2">
    <name type="scientific">Pocillopora meandrina</name>
    <dbReference type="NCBI Taxonomy" id="46732"/>
    <lineage>
        <taxon>Eukaryota</taxon>
        <taxon>Metazoa</taxon>
        <taxon>Cnidaria</taxon>
        <taxon>Anthozoa</taxon>
        <taxon>Hexacorallia</taxon>
        <taxon>Scleractinia</taxon>
        <taxon>Astrocoeniina</taxon>
        <taxon>Pocilloporidae</taxon>
        <taxon>Pocillopora</taxon>
    </lineage>
</organism>
<protein>
    <submittedName>
        <fullName evidence="1">Uncharacterized protein</fullName>
    </submittedName>
</protein>
<dbReference type="Proteomes" id="UP001159428">
    <property type="component" value="Unassembled WGS sequence"/>
</dbReference>
<dbReference type="EMBL" id="CALNXJ010000004">
    <property type="protein sequence ID" value="CAH3038703.1"/>
    <property type="molecule type" value="Genomic_DNA"/>
</dbReference>
<sequence length="131" mass="14746">MLRSCSWPCRFRSIGGRNKTVGPASLRRIVGSPAYYRCCVSKGSSAKTLLSAFQTSPVATLKSFKLPTFHQPLYRLGTCFSRLKPNQQADLVWLAVFPRKFIGGDAKLSFSHRFDYDLKMFLRGLVDTQCS</sequence>
<name>A0AAU9VV45_9CNID</name>
<keyword evidence="2" id="KW-1185">Reference proteome</keyword>